<dbReference type="AlphaFoldDB" id="A0A8J7MDR2"/>
<feature type="transmembrane region" description="Helical" evidence="7">
    <location>
        <begin position="418"/>
        <end position="437"/>
    </location>
</feature>
<reference evidence="8" key="1">
    <citation type="submission" date="2021-01" db="EMBL/GenBank/DDBJ databases">
        <title>Modified the classification status of verrucomicrobia.</title>
        <authorList>
            <person name="Feng X."/>
        </authorList>
    </citation>
    <scope>NUCLEOTIDE SEQUENCE</scope>
    <source>
        <strain evidence="8">_KCTC 22039</strain>
    </source>
</reference>
<dbReference type="InterPro" id="IPR052031">
    <property type="entry name" value="Membrane_Transporter-Flippase"/>
</dbReference>
<feature type="transmembrane region" description="Helical" evidence="7">
    <location>
        <begin position="95"/>
        <end position="114"/>
    </location>
</feature>
<evidence type="ECO:0000313" key="9">
    <source>
        <dbReference type="Proteomes" id="UP000624703"/>
    </source>
</evidence>
<dbReference type="EMBL" id="JAENIM010000009">
    <property type="protein sequence ID" value="MBK1789979.1"/>
    <property type="molecule type" value="Genomic_DNA"/>
</dbReference>
<name>A0A8J7MDR2_9BACT</name>
<keyword evidence="2" id="KW-0813">Transport</keyword>
<evidence type="ECO:0000256" key="5">
    <source>
        <dbReference type="ARBA" id="ARBA00022989"/>
    </source>
</evidence>
<feature type="transmembrane region" description="Helical" evidence="7">
    <location>
        <begin position="323"/>
        <end position="347"/>
    </location>
</feature>
<dbReference type="PIRSF" id="PIRSF006603">
    <property type="entry name" value="DinF"/>
    <property type="match status" value="1"/>
</dbReference>
<evidence type="ECO:0000256" key="6">
    <source>
        <dbReference type="ARBA" id="ARBA00023136"/>
    </source>
</evidence>
<feature type="transmembrane region" description="Helical" evidence="7">
    <location>
        <begin position="193"/>
        <end position="217"/>
    </location>
</feature>
<feature type="transmembrane region" description="Helical" evidence="7">
    <location>
        <begin position="359"/>
        <end position="382"/>
    </location>
</feature>
<accession>A0A8J7MDR2</accession>
<organism evidence="8 9">
    <name type="scientific">Persicirhabdus sediminis</name>
    <dbReference type="NCBI Taxonomy" id="454144"/>
    <lineage>
        <taxon>Bacteria</taxon>
        <taxon>Pseudomonadati</taxon>
        <taxon>Verrucomicrobiota</taxon>
        <taxon>Verrucomicrobiia</taxon>
        <taxon>Verrucomicrobiales</taxon>
        <taxon>Verrucomicrobiaceae</taxon>
        <taxon>Persicirhabdus</taxon>
    </lineage>
</organism>
<dbReference type="PANTHER" id="PTHR43549:SF3">
    <property type="entry name" value="MULTIDRUG RESISTANCE PROTEIN YPNP-RELATED"/>
    <property type="match status" value="1"/>
</dbReference>
<feature type="transmembrane region" description="Helical" evidence="7">
    <location>
        <begin position="47"/>
        <end position="65"/>
    </location>
</feature>
<keyword evidence="6 7" id="KW-0472">Membrane</keyword>
<comment type="subcellular location">
    <subcellularLocation>
        <location evidence="1">Cell membrane</location>
        <topology evidence="1">Multi-pass membrane protein</topology>
    </subcellularLocation>
</comment>
<evidence type="ECO:0000256" key="7">
    <source>
        <dbReference type="SAM" id="Phobius"/>
    </source>
</evidence>
<feature type="transmembrane region" description="Helical" evidence="7">
    <location>
        <begin position="134"/>
        <end position="155"/>
    </location>
</feature>
<comment type="caution">
    <text evidence="8">The sequence shown here is derived from an EMBL/GenBank/DDBJ whole genome shotgun (WGS) entry which is preliminary data.</text>
</comment>
<gene>
    <name evidence="8" type="ORF">JIN82_02285</name>
</gene>
<dbReference type="InterPro" id="IPR048279">
    <property type="entry name" value="MdtK-like"/>
</dbReference>
<feature type="transmembrane region" description="Helical" evidence="7">
    <location>
        <begin position="394"/>
        <end position="412"/>
    </location>
</feature>
<protein>
    <submittedName>
        <fullName evidence="8">MATE family efflux transporter</fullName>
    </submittedName>
</protein>
<evidence type="ECO:0000256" key="3">
    <source>
        <dbReference type="ARBA" id="ARBA00022475"/>
    </source>
</evidence>
<keyword evidence="3" id="KW-1003">Cell membrane</keyword>
<evidence type="ECO:0000256" key="4">
    <source>
        <dbReference type="ARBA" id="ARBA00022692"/>
    </source>
</evidence>
<dbReference type="GO" id="GO:0005886">
    <property type="term" value="C:plasma membrane"/>
    <property type="evidence" value="ECO:0007669"/>
    <property type="project" value="UniProtKB-SubCell"/>
</dbReference>
<evidence type="ECO:0000313" key="8">
    <source>
        <dbReference type="EMBL" id="MBK1789979.1"/>
    </source>
</evidence>
<dbReference type="Proteomes" id="UP000624703">
    <property type="component" value="Unassembled WGS sequence"/>
</dbReference>
<dbReference type="GO" id="GO:0042910">
    <property type="term" value="F:xenobiotic transmembrane transporter activity"/>
    <property type="evidence" value="ECO:0007669"/>
    <property type="project" value="InterPro"/>
</dbReference>
<keyword evidence="4 7" id="KW-0812">Transmembrane</keyword>
<sequence>MASTSLTSGPLSSHIRRIALPMSIGFFFNTMYNVVDSFYAGKISTEALAAMALSFPVFFIIIAVSEGIARGASALIANAVGSQDHKQEAALSEQVYSLGFFCAIGLTLVGIFSAEPLFRILGATGSYLDLALAYIRPLFLGSIFFILSSMSNSILLAHGDSKTFGRVLVIGFFMNLILDPWFLYGGFGLPAMGITGISLATILIQAIGGIYLLSVVIRRGHLPRNLVQNIRPRLRVYGEILRQGIPTSFNMMSVALGFFVTTYYLKFYGEATVAAFGVGTRIEQIALLPAIGIGSAVVAIVGQNNGAGKYERVRECIQLCTRYGMILITTASVLLYVFATHLVTIFTDDQEVIQLGRDYVRIVAFIQWAYVAGFIYIGCLQALKRPMYGFVEAILRKIVLPLIVFHIAVSVLEVELTGFWWSMVGINTVMAIITISYTRATLKKLYTAS</sequence>
<dbReference type="NCBIfam" id="TIGR00797">
    <property type="entry name" value="matE"/>
    <property type="match status" value="1"/>
</dbReference>
<feature type="transmembrane region" description="Helical" evidence="7">
    <location>
        <begin position="245"/>
        <end position="265"/>
    </location>
</feature>
<evidence type="ECO:0000256" key="1">
    <source>
        <dbReference type="ARBA" id="ARBA00004651"/>
    </source>
</evidence>
<feature type="transmembrane region" description="Helical" evidence="7">
    <location>
        <begin position="18"/>
        <end position="35"/>
    </location>
</feature>
<feature type="transmembrane region" description="Helical" evidence="7">
    <location>
        <begin position="167"/>
        <end position="187"/>
    </location>
</feature>
<dbReference type="RefSeq" id="WP_200310013.1">
    <property type="nucleotide sequence ID" value="NZ_JAENIM010000009.1"/>
</dbReference>
<dbReference type="Pfam" id="PF01554">
    <property type="entry name" value="MatE"/>
    <property type="match status" value="2"/>
</dbReference>
<evidence type="ECO:0000256" key="2">
    <source>
        <dbReference type="ARBA" id="ARBA00022448"/>
    </source>
</evidence>
<feature type="transmembrane region" description="Helical" evidence="7">
    <location>
        <begin position="285"/>
        <end position="302"/>
    </location>
</feature>
<dbReference type="GO" id="GO:0015297">
    <property type="term" value="F:antiporter activity"/>
    <property type="evidence" value="ECO:0007669"/>
    <property type="project" value="InterPro"/>
</dbReference>
<dbReference type="PANTHER" id="PTHR43549">
    <property type="entry name" value="MULTIDRUG RESISTANCE PROTEIN YPNP-RELATED"/>
    <property type="match status" value="1"/>
</dbReference>
<keyword evidence="5 7" id="KW-1133">Transmembrane helix</keyword>
<proteinExistence type="predicted"/>
<keyword evidence="9" id="KW-1185">Reference proteome</keyword>
<dbReference type="InterPro" id="IPR002528">
    <property type="entry name" value="MATE_fam"/>
</dbReference>